<dbReference type="RefSeq" id="WP_342077605.1">
    <property type="nucleotide sequence ID" value="NZ_CP151767.2"/>
</dbReference>
<keyword evidence="3" id="KW-1185">Reference proteome</keyword>
<dbReference type="Gene3D" id="3.30.450.20">
    <property type="entry name" value="PAS domain"/>
    <property type="match status" value="3"/>
</dbReference>
<dbReference type="Gene3D" id="1.10.10.60">
    <property type="entry name" value="Homeodomain-like"/>
    <property type="match status" value="1"/>
</dbReference>
<accession>A0AAN0MAW6</accession>
<proteinExistence type="predicted"/>
<dbReference type="InterPro" id="IPR013767">
    <property type="entry name" value="PAS_fold"/>
</dbReference>
<dbReference type="InterPro" id="IPR002197">
    <property type="entry name" value="HTH_Fis"/>
</dbReference>
<dbReference type="SMART" id="SM00091">
    <property type="entry name" value="PAS"/>
    <property type="match status" value="2"/>
</dbReference>
<dbReference type="Proteomes" id="UP001470809">
    <property type="component" value="Chromosome"/>
</dbReference>
<gene>
    <name evidence="2" type="primary">ppsR</name>
    <name evidence="2" type="ORF">AABB31_05190</name>
</gene>
<protein>
    <submittedName>
        <fullName evidence="2">Transcriptional regulator PpsR</fullName>
    </submittedName>
</protein>
<dbReference type="Pfam" id="PF00989">
    <property type="entry name" value="PAS"/>
    <property type="match status" value="1"/>
</dbReference>
<evidence type="ECO:0000313" key="2">
    <source>
        <dbReference type="EMBL" id="WZU68316.1"/>
    </source>
</evidence>
<dbReference type="SUPFAM" id="SSF55785">
    <property type="entry name" value="PYP-like sensor domain (PAS domain)"/>
    <property type="match status" value="1"/>
</dbReference>
<dbReference type="InterPro" id="IPR035965">
    <property type="entry name" value="PAS-like_dom_sf"/>
</dbReference>
<dbReference type="GO" id="GO:0006355">
    <property type="term" value="P:regulation of DNA-templated transcription"/>
    <property type="evidence" value="ECO:0007669"/>
    <property type="project" value="InterPro"/>
</dbReference>
<dbReference type="NCBIfam" id="TIGR02040">
    <property type="entry name" value="PpsR-CrtJ"/>
    <property type="match status" value="1"/>
</dbReference>
<dbReference type="PRINTS" id="PR01590">
    <property type="entry name" value="HTHFIS"/>
</dbReference>
<dbReference type="CDD" id="cd00130">
    <property type="entry name" value="PAS"/>
    <property type="match status" value="2"/>
</dbReference>
<dbReference type="KEGG" id="yrh:AABB31_05190"/>
<dbReference type="PROSITE" id="PS50112">
    <property type="entry name" value="PAS"/>
    <property type="match status" value="1"/>
</dbReference>
<name>A0AAN0MAW6_9RHOB</name>
<evidence type="ECO:0000259" key="1">
    <source>
        <dbReference type="PROSITE" id="PS50112"/>
    </source>
</evidence>
<evidence type="ECO:0000313" key="3">
    <source>
        <dbReference type="Proteomes" id="UP001470809"/>
    </source>
</evidence>
<organism evidence="2 3">
    <name type="scientific">Yoonia rhodophyticola</name>
    <dbReference type="NCBI Taxonomy" id="3137370"/>
    <lineage>
        <taxon>Bacteria</taxon>
        <taxon>Pseudomonadati</taxon>
        <taxon>Pseudomonadota</taxon>
        <taxon>Alphaproteobacteria</taxon>
        <taxon>Rhodobacterales</taxon>
        <taxon>Paracoccaceae</taxon>
        <taxon>Yoonia</taxon>
    </lineage>
</organism>
<reference evidence="2" key="1">
    <citation type="submission" date="2024-08" db="EMBL/GenBank/DDBJ databases">
        <title>Phylogenomic analyses of a clade within the roseobacter group suggest taxonomic reassignments of species of the genera Aestuariivita, Citreicella, Loktanella, Nautella, Pelagibaca, Ruegeria, Thalassobius, Thiobacimonas and Tropicibacter, and the proposal o.</title>
        <authorList>
            <person name="Jeon C.O."/>
        </authorList>
    </citation>
    <scope>NUCLEOTIDE SEQUENCE</scope>
    <source>
        <strain evidence="2">SS1-5</strain>
    </source>
</reference>
<dbReference type="InterPro" id="IPR009057">
    <property type="entry name" value="Homeodomain-like_sf"/>
</dbReference>
<dbReference type="InterPro" id="IPR011785">
    <property type="entry name" value="Tscrpt_reg_PpsR-CrtJ"/>
</dbReference>
<dbReference type="Pfam" id="PF02954">
    <property type="entry name" value="HTH_8"/>
    <property type="match status" value="1"/>
</dbReference>
<dbReference type="GO" id="GO:0043565">
    <property type="term" value="F:sequence-specific DNA binding"/>
    <property type="evidence" value="ECO:0007669"/>
    <property type="project" value="InterPro"/>
</dbReference>
<dbReference type="SUPFAM" id="SSF46689">
    <property type="entry name" value="Homeodomain-like"/>
    <property type="match status" value="1"/>
</dbReference>
<dbReference type="EMBL" id="CP151767">
    <property type="protein sequence ID" value="WZU68316.1"/>
    <property type="molecule type" value="Genomic_DNA"/>
</dbReference>
<feature type="domain" description="PAS" evidence="1">
    <location>
        <begin position="156"/>
        <end position="228"/>
    </location>
</feature>
<dbReference type="InterPro" id="IPR000014">
    <property type="entry name" value="PAS"/>
</dbReference>
<sequence>MTSRGTKYWDSGAIPLIAPEILGDIIAEVADLGVVISDNGTVLSVLINPANNAFRKLEHWEGKDIRSALTIESVSKFDARLHAFVESSEPVRPVELNHADNVGRWEFPVRYSFHRIGPDGAILMLGRDLRPIAEMQQQLVKAQLALEHDYETQREYDTRFRVLMECTTNPIVFVSIKSGEISEVSAAAVALLERPREELIGTAFASLFDGQKRGDLVDSLAASAISDRTTKTETAIRGTGQAVGLVPAMFRASGERVLLCRIAPADDVAPRADDLARNLHDLYISGPEAIVFASDGGDILSANEAFLDFIDVAHDINLRGRNLSDYLQRGSVDLKVMVENAGRAGRMRMYATKLAGEYGSPRSVEISITKLHAGPYAVFAFVLRDANQMDVSRSTVNPTSDESMRSVVELVGSATLKDIVAETTNVVEKMCIETAVELTMNNRVAAAEMLGLSRQSLYVKLRKFDLLSRDGESET</sequence>
<dbReference type="AlphaFoldDB" id="A0AAN0MAW6"/>